<dbReference type="PROSITE" id="PS50850">
    <property type="entry name" value="MFS"/>
    <property type="match status" value="1"/>
</dbReference>
<gene>
    <name evidence="9" type="ORF">g1957</name>
</gene>
<keyword evidence="2" id="KW-0813">Transport</keyword>
<feature type="transmembrane region" description="Helical" evidence="7">
    <location>
        <begin position="368"/>
        <end position="388"/>
    </location>
</feature>
<dbReference type="GO" id="GO:0016020">
    <property type="term" value="C:membrane"/>
    <property type="evidence" value="ECO:0007669"/>
    <property type="project" value="UniProtKB-SubCell"/>
</dbReference>
<evidence type="ECO:0000256" key="4">
    <source>
        <dbReference type="ARBA" id="ARBA00022989"/>
    </source>
</evidence>
<comment type="subcellular location">
    <subcellularLocation>
        <location evidence="1">Membrane</location>
        <topology evidence="1">Multi-pass membrane protein</topology>
    </subcellularLocation>
</comment>
<evidence type="ECO:0000313" key="9">
    <source>
        <dbReference type="EMBL" id="QFR37089.1"/>
    </source>
</evidence>
<evidence type="ECO:0000259" key="8">
    <source>
        <dbReference type="PROSITE" id="PS50850"/>
    </source>
</evidence>
<dbReference type="EMBL" id="MK890584">
    <property type="protein sequence ID" value="QFR37089.1"/>
    <property type="molecule type" value="Genomic_DNA"/>
</dbReference>
<feature type="transmembrane region" description="Helical" evidence="7">
    <location>
        <begin position="400"/>
        <end position="420"/>
    </location>
</feature>
<keyword evidence="4 7" id="KW-1133">Transmembrane helix</keyword>
<dbReference type="Gene3D" id="1.20.1250.20">
    <property type="entry name" value="MFS general substrate transporter like domains"/>
    <property type="match status" value="2"/>
</dbReference>
<dbReference type="InterPro" id="IPR011701">
    <property type="entry name" value="MFS"/>
</dbReference>
<evidence type="ECO:0000256" key="1">
    <source>
        <dbReference type="ARBA" id="ARBA00004141"/>
    </source>
</evidence>
<accession>A0A5P8N8G2</accession>
<dbReference type="InterPro" id="IPR036259">
    <property type="entry name" value="MFS_trans_sf"/>
</dbReference>
<dbReference type="CDD" id="cd17327">
    <property type="entry name" value="MFS_FEN2_like"/>
    <property type="match status" value="1"/>
</dbReference>
<evidence type="ECO:0000256" key="2">
    <source>
        <dbReference type="ARBA" id="ARBA00022448"/>
    </source>
</evidence>
<sequence>MSDEEKQTSELKIETASPLVSVDKSEGVLTTIVSPRGYQVEVTGDVDEAMGLAMEHIQITPEEDARLLRKIDLYLLPLCCFLYCVQFMDKVSSGNAAIMGLKTDLGMTGDKYTWVGSAFYLGYLAFEFPVSALLQRFPLAKTASVFIFGWGVVLCLHASPNYAGFIFLRTMLGAFESSVTPAMVIVTSQWYKKEEQFLRTCIWFSCNGFGTILGSSIAYGIAKHADSYSIEGWRILFIVIGLITILLSFAFYFHIPDSPAGAWFLTEREKMMVVERIRSNKQGFGNKHFKKAQFIEALTDVRTWVFFFHALITNIPNGGITNFGSILLVNDFGYSTLESLLMSMISGPVQVVGCQALGYFNKYIPHRFMIVLFATVVTLVGACVLAFANENKKARLFGYFIQSIAPIGMIGCLSLFASNVAGHTKKVTVNAIYLVGYCVGNLIGPQTFRASDSPGYAPAKITIVTCYAVALVVVLWLYWSYWNENKQRSTIMAEREKGGVYAEEMDNMEFADLTDKENPHFVYSL</sequence>
<organism evidence="9">
    <name type="scientific">Cyberlindnera americana</name>
    <dbReference type="NCBI Taxonomy" id="36016"/>
    <lineage>
        <taxon>Eukaryota</taxon>
        <taxon>Fungi</taxon>
        <taxon>Dikarya</taxon>
        <taxon>Ascomycota</taxon>
        <taxon>Saccharomycotina</taxon>
        <taxon>Saccharomycetes</taxon>
        <taxon>Phaffomycetales</taxon>
        <taxon>Phaffomycetaceae</taxon>
        <taxon>Cyberlindnera</taxon>
    </lineage>
</organism>
<dbReference type="SUPFAM" id="SSF103473">
    <property type="entry name" value="MFS general substrate transporter"/>
    <property type="match status" value="1"/>
</dbReference>
<dbReference type="Pfam" id="PF07690">
    <property type="entry name" value="MFS_1"/>
    <property type="match status" value="1"/>
</dbReference>
<dbReference type="PANTHER" id="PTHR43791">
    <property type="entry name" value="PERMEASE-RELATED"/>
    <property type="match status" value="1"/>
</dbReference>
<keyword evidence="5 7" id="KW-0472">Membrane</keyword>
<evidence type="ECO:0000256" key="3">
    <source>
        <dbReference type="ARBA" id="ARBA00022692"/>
    </source>
</evidence>
<dbReference type="PANTHER" id="PTHR43791:SF1">
    <property type="entry name" value="ALLANTOATE PERMEASE"/>
    <property type="match status" value="1"/>
</dbReference>
<feature type="transmembrane region" description="Helical" evidence="7">
    <location>
        <begin position="146"/>
        <end position="168"/>
    </location>
</feature>
<evidence type="ECO:0000256" key="5">
    <source>
        <dbReference type="ARBA" id="ARBA00023136"/>
    </source>
</evidence>
<comment type="similarity">
    <text evidence="6">Belongs to the major facilitator superfamily. Allantoate permease family.</text>
</comment>
<feature type="transmembrane region" description="Helical" evidence="7">
    <location>
        <begin position="202"/>
        <end position="221"/>
    </location>
</feature>
<dbReference type="InterPro" id="IPR020846">
    <property type="entry name" value="MFS_dom"/>
</dbReference>
<evidence type="ECO:0000256" key="7">
    <source>
        <dbReference type="SAM" id="Phobius"/>
    </source>
</evidence>
<name>A0A5P8N8G2_9ASCO</name>
<feature type="transmembrane region" description="Helical" evidence="7">
    <location>
        <begin position="112"/>
        <end position="134"/>
    </location>
</feature>
<keyword evidence="3 7" id="KW-0812">Transmembrane</keyword>
<dbReference type="FunFam" id="1.20.1250.20:FF:000064">
    <property type="entry name" value="MFS allantoate transporter"/>
    <property type="match status" value="1"/>
</dbReference>
<feature type="transmembrane region" description="Helical" evidence="7">
    <location>
        <begin position="340"/>
        <end position="361"/>
    </location>
</feature>
<evidence type="ECO:0000256" key="6">
    <source>
        <dbReference type="ARBA" id="ARBA00037968"/>
    </source>
</evidence>
<dbReference type="AlphaFoldDB" id="A0A5P8N8G2"/>
<feature type="domain" description="Major facilitator superfamily (MFS) profile" evidence="8">
    <location>
        <begin position="75"/>
        <end position="486"/>
    </location>
</feature>
<proteinExistence type="inferred from homology"/>
<feature type="transmembrane region" description="Helical" evidence="7">
    <location>
        <begin position="456"/>
        <end position="479"/>
    </location>
</feature>
<dbReference type="GO" id="GO:0022857">
    <property type="term" value="F:transmembrane transporter activity"/>
    <property type="evidence" value="ECO:0007669"/>
    <property type="project" value="InterPro"/>
</dbReference>
<protein>
    <submittedName>
        <fullName evidence="9">MFS transporter</fullName>
    </submittedName>
</protein>
<reference evidence="9" key="1">
    <citation type="journal article" date="2019" name="Front. Microbiol.">
        <title>An Overview of Genes From Cyberlindnera americana, a Symbiont Yeast Isolated From the Gut of the Bark Beetle Dendroctonus rhizophagus (Curculionidae: Scolytinae), Involved in the Detoxification Process Using Genome and Transcriptome Data.</title>
        <authorList>
            <person name="Soto-Robles L.V."/>
            <person name="Torres-Banda V."/>
            <person name="Rivera-Orduna F.N."/>
            <person name="Curiel-Quesada E."/>
            <person name="Hidalgo-Lara M.E."/>
            <person name="Zuniga G."/>
        </authorList>
    </citation>
    <scope>NUCLEOTIDE SEQUENCE</scope>
    <source>
        <strain evidence="9">ChDrAdgY46</strain>
    </source>
</reference>
<feature type="transmembrane region" description="Helical" evidence="7">
    <location>
        <begin position="427"/>
        <end position="444"/>
    </location>
</feature>
<feature type="transmembrane region" description="Helical" evidence="7">
    <location>
        <begin position="233"/>
        <end position="255"/>
    </location>
</feature>